<evidence type="ECO:0000259" key="1">
    <source>
        <dbReference type="Pfam" id="PF01636"/>
    </source>
</evidence>
<keyword evidence="2" id="KW-0808">Transferase</keyword>
<dbReference type="Pfam" id="PF01636">
    <property type="entry name" value="APH"/>
    <property type="match status" value="1"/>
</dbReference>
<dbReference type="PANTHER" id="PTHR21310">
    <property type="entry name" value="AMINOGLYCOSIDE PHOSPHOTRANSFERASE-RELATED-RELATED"/>
    <property type="match status" value="1"/>
</dbReference>
<dbReference type="EMBL" id="JAUSSU010000004">
    <property type="protein sequence ID" value="MDQ0112751.1"/>
    <property type="molecule type" value="Genomic_DNA"/>
</dbReference>
<dbReference type="RefSeq" id="WP_307203671.1">
    <property type="nucleotide sequence ID" value="NZ_JAUSSU010000004.1"/>
</dbReference>
<dbReference type="GO" id="GO:0016301">
    <property type="term" value="F:kinase activity"/>
    <property type="evidence" value="ECO:0007669"/>
    <property type="project" value="UniProtKB-KW"/>
</dbReference>
<dbReference type="Gene3D" id="3.90.1200.10">
    <property type="match status" value="1"/>
</dbReference>
<accession>A0ABT9U0X5</accession>
<proteinExistence type="predicted"/>
<name>A0ABT9U0X5_PAEHA</name>
<dbReference type="Proteomes" id="UP001229346">
    <property type="component" value="Unassembled WGS sequence"/>
</dbReference>
<dbReference type="PANTHER" id="PTHR21310:SF15">
    <property type="entry name" value="AMINOGLYCOSIDE PHOSPHOTRANSFERASE DOMAIN-CONTAINING PROTEIN"/>
    <property type="match status" value="1"/>
</dbReference>
<sequence>MEQANDEDDSLRIGDICRYYGIGALLAEAEQVSGGYLHQMWLIHTTSGRYALKRLNPEIMARPEARPNYLRSERVARAAAAAGIPAVLAIALQNSPLADIAGSTYMLFEWIEGSMLSPSERDDRHARTIGELLERLHRLQLPDMPSLSWKVYPQSHWEALLERGSRCHMPWSQSFEARRQSLLEWNKLFEDASMQLRHKAAVSHCDLNPRNVLWSSGGRPSIIDWESAGPTHPTLELIDAALSWSERDEGQIDRLAFMAVIEAYAKAGGEAHAPIEAAIYGRMGGMLDWLEYNMRRSMDTVIFGEDEQKLGAEQADFTFASLQTLSANVPVWAEWAAQAFRNGILSRSEWIR</sequence>
<keyword evidence="3" id="KW-1185">Reference proteome</keyword>
<organism evidence="2 3">
    <name type="scientific">Paenibacillus harenae</name>
    <dbReference type="NCBI Taxonomy" id="306543"/>
    <lineage>
        <taxon>Bacteria</taxon>
        <taxon>Bacillati</taxon>
        <taxon>Bacillota</taxon>
        <taxon>Bacilli</taxon>
        <taxon>Bacillales</taxon>
        <taxon>Paenibacillaceae</taxon>
        <taxon>Paenibacillus</taxon>
    </lineage>
</organism>
<keyword evidence="2" id="KW-0418">Kinase</keyword>
<dbReference type="InterPro" id="IPR002575">
    <property type="entry name" value="Aminoglycoside_PTrfase"/>
</dbReference>
<dbReference type="SUPFAM" id="SSF56112">
    <property type="entry name" value="Protein kinase-like (PK-like)"/>
    <property type="match status" value="1"/>
</dbReference>
<protein>
    <submittedName>
        <fullName evidence="2">Aminoglycoside phosphotransferase (APT) family kinase protein</fullName>
    </submittedName>
</protein>
<comment type="caution">
    <text evidence="2">The sequence shown here is derived from an EMBL/GenBank/DDBJ whole genome shotgun (WGS) entry which is preliminary data.</text>
</comment>
<gene>
    <name evidence="2" type="ORF">J2T15_002186</name>
</gene>
<reference evidence="2 3" key="1">
    <citation type="submission" date="2023-07" db="EMBL/GenBank/DDBJ databases">
        <title>Sorghum-associated microbial communities from plants grown in Nebraska, USA.</title>
        <authorList>
            <person name="Schachtman D."/>
        </authorList>
    </citation>
    <scope>NUCLEOTIDE SEQUENCE [LARGE SCALE GENOMIC DNA]</scope>
    <source>
        <strain evidence="2 3">CC482</strain>
    </source>
</reference>
<feature type="domain" description="Aminoglycoside phosphotransferase" evidence="1">
    <location>
        <begin position="29"/>
        <end position="255"/>
    </location>
</feature>
<evidence type="ECO:0000313" key="3">
    <source>
        <dbReference type="Proteomes" id="UP001229346"/>
    </source>
</evidence>
<dbReference type="InterPro" id="IPR051678">
    <property type="entry name" value="AGP_Transferase"/>
</dbReference>
<evidence type="ECO:0000313" key="2">
    <source>
        <dbReference type="EMBL" id="MDQ0112751.1"/>
    </source>
</evidence>
<dbReference type="InterPro" id="IPR011009">
    <property type="entry name" value="Kinase-like_dom_sf"/>
</dbReference>